<dbReference type="STRING" id="637679.GCA_001550055_00008"/>
<proteinExistence type="inferred from homology"/>
<evidence type="ECO:0000313" key="10">
    <source>
        <dbReference type="Proteomes" id="UP000183685"/>
    </source>
</evidence>
<evidence type="ECO:0000256" key="7">
    <source>
        <dbReference type="ARBA" id="ARBA00047942"/>
    </source>
</evidence>
<dbReference type="EC" id="2.1.1.72" evidence="2"/>
<dbReference type="PANTHER" id="PTHR33841">
    <property type="entry name" value="DNA METHYLTRANSFERASE YEEA-RELATED"/>
    <property type="match status" value="1"/>
</dbReference>
<feature type="domain" description="DNA methylase adenine-specific" evidence="8">
    <location>
        <begin position="68"/>
        <end position="297"/>
    </location>
</feature>
<name>A0A1G7E138_9PROT</name>
<dbReference type="GO" id="GO:0008170">
    <property type="term" value="F:N-methyltransferase activity"/>
    <property type="evidence" value="ECO:0007669"/>
    <property type="project" value="InterPro"/>
</dbReference>
<keyword evidence="10" id="KW-1185">Reference proteome</keyword>
<dbReference type="PANTHER" id="PTHR33841:SF5">
    <property type="entry name" value="DNA METHYLASE (MODIFICATION METHYLASE) (METHYLTRANSFERASE)-RELATED"/>
    <property type="match status" value="1"/>
</dbReference>
<evidence type="ECO:0000256" key="2">
    <source>
        <dbReference type="ARBA" id="ARBA00011900"/>
    </source>
</evidence>
<dbReference type="AlphaFoldDB" id="A0A1G7E138"/>
<keyword evidence="5" id="KW-0949">S-adenosyl-L-methionine</keyword>
<comment type="similarity">
    <text evidence="1">Belongs to the N(4)/N(6)-methyltransferase family.</text>
</comment>
<evidence type="ECO:0000313" key="9">
    <source>
        <dbReference type="EMBL" id="SDE57176.1"/>
    </source>
</evidence>
<dbReference type="InterPro" id="IPR029063">
    <property type="entry name" value="SAM-dependent_MTases_sf"/>
</dbReference>
<dbReference type="GO" id="GO:0032259">
    <property type="term" value="P:methylation"/>
    <property type="evidence" value="ECO:0007669"/>
    <property type="project" value="UniProtKB-KW"/>
</dbReference>
<dbReference type="PRINTS" id="PR00507">
    <property type="entry name" value="N12N6MTFRASE"/>
</dbReference>
<protein>
    <recommendedName>
        <fullName evidence="2">site-specific DNA-methyltransferase (adenine-specific)</fullName>
        <ecNumber evidence="2">2.1.1.72</ecNumber>
    </recommendedName>
</protein>
<sequence length="536" mass="58786">MGGGAVSKSNLLSSARCTARVLSEDDTDPVARAEACLRFLNGKPSDYRLHQFWEYLTKLPVEEQHYWVGTLYTLMLSPNIRRSQATYFTPPVVAGAVIDFVVDAGFDIARHNVMDPAAGGAAFLSTLAGRMKRAKIDVDSVARRLFGIEIDIGLAHLSRRLIEEQLGTKLDPKNIFRADSLQLPVQRQFDLVIANPPYGRVTAEDVRGDDWMRVAHPGHINKYALFSELSFRLAKPGGLIALVIPSSFRAGPLYDRMREFVRKQGQILSIASIYGRNGVFLDVQQDVSVLVARRGSPHQASRLVDFPIIGQDVNGLPPVKVKLPKDKAAAWPLPATDPELVGGAKLADYGVQAKVGYFVWNRETSRMRKRVSSKLTYPLIWAKNVRSGRLCYPAGRTKPSIDFVKFQQPSSAIVSGPSAVMQRTTNDGQPRRLIAAVVDPKVVAKWGGFVTENHTIVLTADDPKKLDLAIALLNTSAVDKRYRQVSGTASVSVSLLRELDLPRPKMFARALKAHNGNAEIAAAIAYGDASEPGAQP</sequence>
<dbReference type="PROSITE" id="PS00092">
    <property type="entry name" value="N6_MTASE"/>
    <property type="match status" value="1"/>
</dbReference>
<dbReference type="SUPFAM" id="SSF53335">
    <property type="entry name" value="S-adenosyl-L-methionine-dependent methyltransferases"/>
    <property type="match status" value="1"/>
</dbReference>
<dbReference type="GO" id="GO:0003677">
    <property type="term" value="F:DNA binding"/>
    <property type="evidence" value="ECO:0007669"/>
    <property type="project" value="InterPro"/>
</dbReference>
<keyword evidence="6" id="KW-0680">Restriction system</keyword>
<evidence type="ECO:0000256" key="6">
    <source>
        <dbReference type="ARBA" id="ARBA00022747"/>
    </source>
</evidence>
<organism evidence="9 10">
    <name type="scientific">Kordiimonas lacus</name>
    <dbReference type="NCBI Taxonomy" id="637679"/>
    <lineage>
        <taxon>Bacteria</taxon>
        <taxon>Pseudomonadati</taxon>
        <taxon>Pseudomonadota</taxon>
        <taxon>Alphaproteobacteria</taxon>
        <taxon>Kordiimonadales</taxon>
        <taxon>Kordiimonadaceae</taxon>
        <taxon>Kordiimonas</taxon>
    </lineage>
</organism>
<dbReference type="Pfam" id="PF02384">
    <property type="entry name" value="N6_Mtase"/>
    <property type="match status" value="1"/>
</dbReference>
<keyword evidence="4 9" id="KW-0808">Transferase</keyword>
<evidence type="ECO:0000256" key="5">
    <source>
        <dbReference type="ARBA" id="ARBA00022691"/>
    </source>
</evidence>
<evidence type="ECO:0000259" key="8">
    <source>
        <dbReference type="Pfam" id="PF02384"/>
    </source>
</evidence>
<evidence type="ECO:0000256" key="1">
    <source>
        <dbReference type="ARBA" id="ARBA00006594"/>
    </source>
</evidence>
<gene>
    <name evidence="9" type="ORF">SAMN04488071_3229</name>
</gene>
<evidence type="ECO:0000256" key="4">
    <source>
        <dbReference type="ARBA" id="ARBA00022679"/>
    </source>
</evidence>
<dbReference type="EMBL" id="FNAK01000008">
    <property type="protein sequence ID" value="SDE57176.1"/>
    <property type="molecule type" value="Genomic_DNA"/>
</dbReference>
<dbReference type="GO" id="GO:0009307">
    <property type="term" value="P:DNA restriction-modification system"/>
    <property type="evidence" value="ECO:0007669"/>
    <property type="project" value="UniProtKB-KW"/>
</dbReference>
<reference evidence="9 10" key="1">
    <citation type="submission" date="2016-10" db="EMBL/GenBank/DDBJ databases">
        <authorList>
            <person name="de Groot N.N."/>
        </authorList>
    </citation>
    <scope>NUCLEOTIDE SEQUENCE [LARGE SCALE GENOMIC DNA]</scope>
    <source>
        <strain evidence="9 10">CGMCC 1.9109</strain>
    </source>
</reference>
<accession>A0A1G7E138</accession>
<dbReference type="InterPro" id="IPR003356">
    <property type="entry name" value="DNA_methylase_A-5"/>
</dbReference>
<dbReference type="Proteomes" id="UP000183685">
    <property type="component" value="Unassembled WGS sequence"/>
</dbReference>
<keyword evidence="3 9" id="KW-0489">Methyltransferase</keyword>
<dbReference type="GO" id="GO:0009007">
    <property type="term" value="F:site-specific DNA-methyltransferase (adenine-specific) activity"/>
    <property type="evidence" value="ECO:0007669"/>
    <property type="project" value="UniProtKB-EC"/>
</dbReference>
<evidence type="ECO:0000256" key="3">
    <source>
        <dbReference type="ARBA" id="ARBA00022603"/>
    </source>
</evidence>
<dbReference type="Gene3D" id="3.40.50.150">
    <property type="entry name" value="Vaccinia Virus protein VP39"/>
    <property type="match status" value="1"/>
</dbReference>
<comment type="catalytic activity">
    <reaction evidence="7">
        <text>a 2'-deoxyadenosine in DNA + S-adenosyl-L-methionine = an N(6)-methyl-2'-deoxyadenosine in DNA + S-adenosyl-L-homocysteine + H(+)</text>
        <dbReference type="Rhea" id="RHEA:15197"/>
        <dbReference type="Rhea" id="RHEA-COMP:12418"/>
        <dbReference type="Rhea" id="RHEA-COMP:12419"/>
        <dbReference type="ChEBI" id="CHEBI:15378"/>
        <dbReference type="ChEBI" id="CHEBI:57856"/>
        <dbReference type="ChEBI" id="CHEBI:59789"/>
        <dbReference type="ChEBI" id="CHEBI:90615"/>
        <dbReference type="ChEBI" id="CHEBI:90616"/>
        <dbReference type="EC" id="2.1.1.72"/>
    </reaction>
</comment>
<dbReference type="InterPro" id="IPR002052">
    <property type="entry name" value="DNA_methylase_N6_adenine_CS"/>
</dbReference>
<dbReference type="InterPro" id="IPR050953">
    <property type="entry name" value="N4_N6_ade-DNA_methylase"/>
</dbReference>
<dbReference type="OrthoDB" id="9806213at2"/>